<gene>
    <name evidence="1" type="ORF">A6E01_13550</name>
</gene>
<dbReference type="EMBL" id="CP016178">
    <property type="protein sequence ID" value="ANO34232.1"/>
    <property type="molecule type" value="Genomic_DNA"/>
</dbReference>
<evidence type="ECO:0000313" key="1">
    <source>
        <dbReference type="EMBL" id="ANO34232.1"/>
    </source>
</evidence>
<proteinExistence type="predicted"/>
<evidence type="ECO:0000313" key="2">
    <source>
        <dbReference type="Proteomes" id="UP000092018"/>
    </source>
</evidence>
<dbReference type="KEGG" id="vbr:A6E01_13550"/>
<protein>
    <submittedName>
        <fullName evidence="1">Uncharacterized protein</fullName>
    </submittedName>
</protein>
<name>A0AAN0XXC8_9VIBR</name>
<dbReference type="RefSeq" id="WP_065210433.1">
    <property type="nucleotide sequence ID" value="NZ_CP016178.1"/>
</dbReference>
<dbReference type="Proteomes" id="UP000092018">
    <property type="component" value="Chromosome 2"/>
</dbReference>
<dbReference type="AlphaFoldDB" id="A0AAN0XXC8"/>
<sequence>MTLKGFFRVLSGQVERPKVISCFDTEFDALYHIFGQGPLLLGELDKHVELYCATQILRNGIPSEDVKAEAMVYLYTKERDHSLTEVEQEEYDRYCEQYPEW</sequence>
<reference evidence="1 2" key="1">
    <citation type="submission" date="2016-06" db="EMBL/GenBank/DDBJ databases">
        <title>Adaptive Radiation by Waves of Gene Transfer Leads to Fine-Scale Resource Partitioning in Marine Microbes.</title>
        <authorList>
            <person name="Hehemann J.-H."/>
            <person name="Arevalo P."/>
            <person name="Datta M.S."/>
            <person name="Yu X."/>
            <person name="Corzett C."/>
            <person name="Henschel A."/>
            <person name="Preheim S.P."/>
            <person name="Timberlake S."/>
            <person name="Alm E.J."/>
            <person name="Polz M.F."/>
        </authorList>
    </citation>
    <scope>NUCLEOTIDE SEQUENCE [LARGE SCALE GENOMIC DNA]</scope>
    <source>
        <strain evidence="1 2">FF50</strain>
    </source>
</reference>
<organism evidence="1 2">
    <name type="scientific">Vibrio breoganii</name>
    <dbReference type="NCBI Taxonomy" id="553239"/>
    <lineage>
        <taxon>Bacteria</taxon>
        <taxon>Pseudomonadati</taxon>
        <taxon>Pseudomonadota</taxon>
        <taxon>Gammaproteobacteria</taxon>
        <taxon>Vibrionales</taxon>
        <taxon>Vibrionaceae</taxon>
        <taxon>Vibrio</taxon>
    </lineage>
</organism>
<accession>A0AAN0XXC8</accession>